<evidence type="ECO:0000313" key="2">
    <source>
        <dbReference type="EMBL" id="SER73147.1"/>
    </source>
</evidence>
<feature type="transmembrane region" description="Helical" evidence="1">
    <location>
        <begin position="12"/>
        <end position="35"/>
    </location>
</feature>
<dbReference type="STRING" id="1601833.SAMN05518684_103204"/>
<feature type="transmembrane region" description="Helical" evidence="1">
    <location>
        <begin position="69"/>
        <end position="90"/>
    </location>
</feature>
<feature type="transmembrane region" description="Helical" evidence="1">
    <location>
        <begin position="41"/>
        <end position="62"/>
    </location>
</feature>
<keyword evidence="1" id="KW-1133">Transmembrane helix</keyword>
<keyword evidence="3" id="KW-1185">Reference proteome</keyword>
<keyword evidence="1" id="KW-0812">Transmembrane</keyword>
<accession>A0A1H9RKI2</accession>
<protein>
    <submittedName>
        <fullName evidence="2">Putative membrane protein, TIGR04086 family</fullName>
    </submittedName>
</protein>
<dbReference type="AlphaFoldDB" id="A0A1H9RKI2"/>
<dbReference type="Pfam" id="PF12670">
    <property type="entry name" value="DUF3792"/>
    <property type="match status" value="1"/>
</dbReference>
<dbReference type="OrthoDB" id="2988991at2"/>
<sequence length="129" mass="14157">MLSHRLISSVLYGVLAIFIIVIAASFISSVILRYTEIAEGTFLWILIILSFIALFIGGYISGGRTGERGWFAGALTALVYSLTVFLTQYLSFNETFDLQQLLMHSGYLITGVFGGMIGVNIHGNSHRDS</sequence>
<organism evidence="2 3">
    <name type="scientific">Salipaludibacillus aurantiacus</name>
    <dbReference type="NCBI Taxonomy" id="1601833"/>
    <lineage>
        <taxon>Bacteria</taxon>
        <taxon>Bacillati</taxon>
        <taxon>Bacillota</taxon>
        <taxon>Bacilli</taxon>
        <taxon>Bacillales</taxon>
        <taxon>Bacillaceae</taxon>
    </lineage>
</organism>
<proteinExistence type="predicted"/>
<keyword evidence="1" id="KW-0472">Membrane</keyword>
<evidence type="ECO:0000256" key="1">
    <source>
        <dbReference type="SAM" id="Phobius"/>
    </source>
</evidence>
<gene>
    <name evidence="2" type="ORF">SAMN05518684_103204</name>
</gene>
<evidence type="ECO:0000313" key="3">
    <source>
        <dbReference type="Proteomes" id="UP000198571"/>
    </source>
</evidence>
<dbReference type="InterPro" id="IPR023804">
    <property type="entry name" value="DUF3792_TM"/>
</dbReference>
<feature type="transmembrane region" description="Helical" evidence="1">
    <location>
        <begin position="102"/>
        <end position="121"/>
    </location>
</feature>
<reference evidence="3" key="1">
    <citation type="submission" date="2016-10" db="EMBL/GenBank/DDBJ databases">
        <authorList>
            <person name="Varghese N."/>
            <person name="Submissions S."/>
        </authorList>
    </citation>
    <scope>NUCLEOTIDE SEQUENCE [LARGE SCALE GENOMIC DNA]</scope>
    <source>
        <strain evidence="3">S9</strain>
    </source>
</reference>
<dbReference type="EMBL" id="FOGT01000003">
    <property type="protein sequence ID" value="SER73147.1"/>
    <property type="molecule type" value="Genomic_DNA"/>
</dbReference>
<dbReference type="Proteomes" id="UP000198571">
    <property type="component" value="Unassembled WGS sequence"/>
</dbReference>
<dbReference type="RefSeq" id="WP_093048066.1">
    <property type="nucleotide sequence ID" value="NZ_FOGT01000003.1"/>
</dbReference>
<name>A0A1H9RKI2_9BACI</name>
<dbReference type="NCBIfam" id="TIGR04086">
    <property type="entry name" value="TIGR04086_membr"/>
    <property type="match status" value="1"/>
</dbReference>